<organism evidence="1 2">
    <name type="scientific">Sphingobacterium multivorum</name>
    <dbReference type="NCBI Taxonomy" id="28454"/>
    <lineage>
        <taxon>Bacteria</taxon>
        <taxon>Pseudomonadati</taxon>
        <taxon>Bacteroidota</taxon>
        <taxon>Sphingobacteriia</taxon>
        <taxon>Sphingobacteriales</taxon>
        <taxon>Sphingobacteriaceae</taxon>
        <taxon>Sphingobacterium</taxon>
    </lineage>
</organism>
<evidence type="ECO:0000313" key="2">
    <source>
        <dbReference type="Proteomes" id="UP000251241"/>
    </source>
</evidence>
<proteinExistence type="predicted"/>
<dbReference type="EMBL" id="UAUU01000009">
    <property type="protein sequence ID" value="SPZ87868.1"/>
    <property type="molecule type" value="Genomic_DNA"/>
</dbReference>
<dbReference type="RefSeq" id="WP_112375114.1">
    <property type="nucleotide sequence ID" value="NZ_CP069793.1"/>
</dbReference>
<name>A0A2X2J1I2_SPHMU</name>
<dbReference type="AlphaFoldDB" id="A0A2X2J1I2"/>
<protein>
    <submittedName>
        <fullName evidence="1">Uncharacterized protein</fullName>
    </submittedName>
</protein>
<sequence>MEIDFEFQKERKVGDFIQSFIDLFKLIYKHFVSTIFGLSALPLAGIALVYYFLSTKITFSANSDSFEDIDAFTWAGLLILALIALGLYVYGISIEYFVLLKERKSTAFSGAEVLKNFRSNLGKYFMFLIAMILALIVVFIPLAIVAAICAFIPFVGSFAIGILGSMVGIWLFCSFLFYREGYSDLGSCFTDAYVMLSKKLIQYGIATYIVNFIFQMAVMMISIVPLIIMGLLSFNFLGIDTAFFDSSWGKLLMTLGGLFITLFTLFLYMSGVLANGIIYETAKDLKFGERIYGMIEKIGGKDE</sequence>
<evidence type="ECO:0000313" key="1">
    <source>
        <dbReference type="EMBL" id="SPZ87868.1"/>
    </source>
</evidence>
<dbReference type="GeneID" id="97183042"/>
<gene>
    <name evidence="1" type="ORF">NCTC11343_03159</name>
</gene>
<reference evidence="1 2" key="1">
    <citation type="submission" date="2018-06" db="EMBL/GenBank/DDBJ databases">
        <authorList>
            <consortium name="Pathogen Informatics"/>
            <person name="Doyle S."/>
        </authorList>
    </citation>
    <scope>NUCLEOTIDE SEQUENCE [LARGE SCALE GENOMIC DNA]</scope>
    <source>
        <strain evidence="1 2">NCTC11343</strain>
    </source>
</reference>
<dbReference type="Proteomes" id="UP000251241">
    <property type="component" value="Unassembled WGS sequence"/>
</dbReference>
<accession>A0A2X2J1I2</accession>